<name>A0A1E7FNY0_9STRA</name>
<protein>
    <recommendedName>
        <fullName evidence="1">ABM domain-containing protein</fullName>
    </recommendedName>
</protein>
<dbReference type="OrthoDB" id="10011777at2759"/>
<dbReference type="PANTHER" id="PTHR40624:SF1">
    <property type="entry name" value="BIOSYNTHESIS MONOOXYGENASE, PUTATIVE (AFU_ORTHOLOGUE AFUA_1G12025)-RELATED"/>
    <property type="match status" value="1"/>
</dbReference>
<reference evidence="2 3" key="1">
    <citation type="submission" date="2016-09" db="EMBL/GenBank/DDBJ databases">
        <title>Extensive genetic diversity and differential bi-allelic expression allows diatom success in the polar Southern Ocean.</title>
        <authorList>
            <consortium name="DOE Joint Genome Institute"/>
            <person name="Mock T."/>
            <person name="Otillar R.P."/>
            <person name="Strauss J."/>
            <person name="Dupont C."/>
            <person name="Frickenhaus S."/>
            <person name="Maumus F."/>
            <person name="Mcmullan M."/>
            <person name="Sanges R."/>
            <person name="Schmutz J."/>
            <person name="Toseland A."/>
            <person name="Valas R."/>
            <person name="Veluchamy A."/>
            <person name="Ward B.J."/>
            <person name="Allen A."/>
            <person name="Barry K."/>
            <person name="Falciatore A."/>
            <person name="Ferrante M."/>
            <person name="Fortunato A.E."/>
            <person name="Gloeckner G."/>
            <person name="Gruber A."/>
            <person name="Hipkin R."/>
            <person name="Janech M."/>
            <person name="Kroth P."/>
            <person name="Leese F."/>
            <person name="Lindquist E."/>
            <person name="Lyon B.R."/>
            <person name="Martin J."/>
            <person name="Mayer C."/>
            <person name="Parker M."/>
            <person name="Quesneville H."/>
            <person name="Raymond J."/>
            <person name="Uhlig C."/>
            <person name="Valentin K.U."/>
            <person name="Worden A.Z."/>
            <person name="Armbrust E.V."/>
            <person name="Bowler C."/>
            <person name="Green B."/>
            <person name="Moulton V."/>
            <person name="Van Oosterhout C."/>
            <person name="Grigoriev I."/>
        </authorList>
    </citation>
    <scope>NUCLEOTIDE SEQUENCE [LARGE SCALE GENOMIC DNA]</scope>
    <source>
        <strain evidence="2 3">CCMP1102</strain>
    </source>
</reference>
<dbReference type="KEGG" id="fcy:FRACYDRAFT_216959"/>
<proteinExistence type="predicted"/>
<evidence type="ECO:0000313" key="2">
    <source>
        <dbReference type="EMBL" id="OEU19805.1"/>
    </source>
</evidence>
<gene>
    <name evidence="2" type="ORF">FRACYDRAFT_216959</name>
</gene>
<dbReference type="AlphaFoldDB" id="A0A1E7FNY0"/>
<dbReference type="Proteomes" id="UP000095751">
    <property type="component" value="Unassembled WGS sequence"/>
</dbReference>
<accession>A0A1E7FNY0</accession>
<sequence>MSSTTTSSSIFSLLVTISFDSIEYKQQFLKDFKPLADYVKTMETDTLAYEVLLSDNDPLKVMILERYRDKENAYLKIHKSSVPFLAFRPKLQAMQEKGHVTISGNSYIDSGIGFGDRLFPPGDDTSIH</sequence>
<dbReference type="Pfam" id="PF03992">
    <property type="entry name" value="ABM"/>
    <property type="match status" value="1"/>
</dbReference>
<evidence type="ECO:0000313" key="3">
    <source>
        <dbReference type="Proteomes" id="UP000095751"/>
    </source>
</evidence>
<evidence type="ECO:0000259" key="1">
    <source>
        <dbReference type="Pfam" id="PF03992"/>
    </source>
</evidence>
<keyword evidence="3" id="KW-1185">Reference proteome</keyword>
<dbReference type="Gene3D" id="3.30.70.100">
    <property type="match status" value="1"/>
</dbReference>
<dbReference type="PANTHER" id="PTHR40624">
    <property type="entry name" value="BIOSYNTHESIS MONOOXYGENASE, PUTATIVE (AFU_ORTHOLOGUE AFUA_1G12025)-RELATED"/>
    <property type="match status" value="1"/>
</dbReference>
<dbReference type="EMBL" id="KV784355">
    <property type="protein sequence ID" value="OEU19805.1"/>
    <property type="molecule type" value="Genomic_DNA"/>
</dbReference>
<organism evidence="2 3">
    <name type="scientific">Fragilariopsis cylindrus CCMP1102</name>
    <dbReference type="NCBI Taxonomy" id="635003"/>
    <lineage>
        <taxon>Eukaryota</taxon>
        <taxon>Sar</taxon>
        <taxon>Stramenopiles</taxon>
        <taxon>Ochrophyta</taxon>
        <taxon>Bacillariophyta</taxon>
        <taxon>Bacillariophyceae</taxon>
        <taxon>Bacillariophycidae</taxon>
        <taxon>Bacillariales</taxon>
        <taxon>Bacillariaceae</taxon>
        <taxon>Fragilariopsis</taxon>
    </lineage>
</organism>
<dbReference type="SUPFAM" id="SSF54909">
    <property type="entry name" value="Dimeric alpha+beta barrel"/>
    <property type="match status" value="1"/>
</dbReference>
<feature type="domain" description="ABM" evidence="1">
    <location>
        <begin position="23"/>
        <end position="88"/>
    </location>
</feature>
<dbReference type="InParanoid" id="A0A1E7FNY0"/>
<dbReference type="InterPro" id="IPR007138">
    <property type="entry name" value="ABM_dom"/>
</dbReference>
<dbReference type="InterPro" id="IPR011008">
    <property type="entry name" value="Dimeric_a/b-barrel"/>
</dbReference>